<accession>A0A5Q0GVR0</accession>
<keyword evidence="3" id="KW-1185">Reference proteome</keyword>
<proteinExistence type="predicted"/>
<dbReference type="Proteomes" id="UP000325787">
    <property type="component" value="Chromosome"/>
</dbReference>
<dbReference type="AlphaFoldDB" id="A0A5Q0GVR0"/>
<name>A0A5Q0GVR0_SACSY</name>
<gene>
    <name evidence="2" type="ORF">EKG83_11420</name>
</gene>
<reference evidence="3" key="1">
    <citation type="journal article" date="2021" name="Curr. Microbiol.">
        <title>Complete genome of nocamycin-producing strain Saccharothrix syringae NRRL B-16468 reveals the biosynthetic potential for secondary metabolites.</title>
        <authorList>
            <person name="Mo X."/>
            <person name="Yang S."/>
        </authorList>
    </citation>
    <scope>NUCLEOTIDE SEQUENCE [LARGE SCALE GENOMIC DNA]</scope>
    <source>
        <strain evidence="3">ATCC 51364 / DSM 43886 / JCM 6844 / KCTC 9398 / NBRC 14523 / NRRL B-16468 / INA 2240</strain>
    </source>
</reference>
<evidence type="ECO:0000313" key="3">
    <source>
        <dbReference type="Proteomes" id="UP000325787"/>
    </source>
</evidence>
<organism evidence="2 3">
    <name type="scientific">Saccharothrix syringae</name>
    <name type="common">Nocardiopsis syringae</name>
    <dbReference type="NCBI Taxonomy" id="103733"/>
    <lineage>
        <taxon>Bacteria</taxon>
        <taxon>Bacillati</taxon>
        <taxon>Actinomycetota</taxon>
        <taxon>Actinomycetes</taxon>
        <taxon>Pseudonocardiales</taxon>
        <taxon>Pseudonocardiaceae</taxon>
        <taxon>Saccharothrix</taxon>
    </lineage>
</organism>
<dbReference type="KEGG" id="ssyi:EKG83_11420"/>
<dbReference type="RefSeq" id="WP_153278023.1">
    <property type="nucleotide sequence ID" value="NZ_CP034550.1"/>
</dbReference>
<evidence type="ECO:0000313" key="2">
    <source>
        <dbReference type="EMBL" id="QFZ18011.1"/>
    </source>
</evidence>
<dbReference type="EMBL" id="CP034550">
    <property type="protein sequence ID" value="QFZ18011.1"/>
    <property type="molecule type" value="Genomic_DNA"/>
</dbReference>
<sequence>MTCATAPPKGHLRPGGREPDNFAKFGGRVKPRVPAISSASANSFCTGGNATSIRDFTTGGTSYTRSRGGDDFAFDVTSGIAVDMRWSKCSDSSVHGSAHPVRRLHLDRLVQRLHLLEPQLRPTRKASVAPERFGKTVEEGRWNVLEESGHGHRGDFRDDDHRVFAAGAR</sequence>
<evidence type="ECO:0000256" key="1">
    <source>
        <dbReference type="SAM" id="MobiDB-lite"/>
    </source>
</evidence>
<feature type="region of interest" description="Disordered" evidence="1">
    <location>
        <begin position="1"/>
        <end position="20"/>
    </location>
</feature>
<protein>
    <submittedName>
        <fullName evidence="2">Uncharacterized protein</fullName>
    </submittedName>
</protein>